<reference evidence="3 4" key="1">
    <citation type="submission" date="2016-10" db="EMBL/GenBank/DDBJ databases">
        <authorList>
            <person name="de Groot N.N."/>
        </authorList>
    </citation>
    <scope>NUCLEOTIDE SEQUENCE [LARGE SCALE GENOMIC DNA]</scope>
    <source>
        <strain evidence="3 4">DSM 29316</strain>
    </source>
</reference>
<keyword evidence="1" id="KW-0175">Coiled coil</keyword>
<dbReference type="STRING" id="871651.SAMN05421688_1303"/>
<dbReference type="RefSeq" id="WP_092061996.1">
    <property type="nucleotide sequence ID" value="NZ_FOJU01000002.1"/>
</dbReference>
<keyword evidence="4" id="KW-1185">Reference proteome</keyword>
<evidence type="ECO:0000256" key="2">
    <source>
        <dbReference type="SAM" id="MobiDB-lite"/>
    </source>
</evidence>
<gene>
    <name evidence="3" type="ORF">SAMN05421688_1303</name>
</gene>
<dbReference type="AlphaFoldDB" id="A0A1I0WDK2"/>
<feature type="coiled-coil region" evidence="1">
    <location>
        <begin position="62"/>
        <end position="89"/>
    </location>
</feature>
<evidence type="ECO:0000313" key="3">
    <source>
        <dbReference type="EMBL" id="SFA86654.1"/>
    </source>
</evidence>
<accession>A0A1I0WDK2</accession>
<feature type="region of interest" description="Disordered" evidence="2">
    <location>
        <begin position="16"/>
        <end position="39"/>
    </location>
</feature>
<feature type="region of interest" description="Disordered" evidence="2">
    <location>
        <begin position="260"/>
        <end position="284"/>
    </location>
</feature>
<sequence>MEAAQQEHPVVMRMQGLRPENLPGYEKHRKREGGDIGHVDRSRSKLNERLIGREDWAQFVRREIQRMRLANFDRELARLRKRRRTSEIERRLVEGAKDPWRPTRHGPLREVILTANAEWFEGTNGDPFDEGYETREQAFQRLGVAWLRKTFGDDCVHARADRDEQAYHIHAVILPRAIAKDGRMMLQPSQHPVIRDYEKGQDDVGAWFAAAGIGLKRGERRKEKVREAIAHNMQLRKDQKKGQRLEEAEEPLLEYRQHVSPRKWREAQERKLAERDTKVQRREESALKAEAAVAEREEQAEQKDREADEVLAVAQAVADGDLAGLEQDKRGEGDEGSDSGKQTLAKRLFGKAIDLLRTEQRTEAREEVAGAFEDIRRADNAIVKIANLLPIGMRQQVAAARKSLIQAIAALGGKVDDPVEQGRPPEE</sequence>
<dbReference type="EMBL" id="FOJU01000002">
    <property type="protein sequence ID" value="SFA86654.1"/>
    <property type="molecule type" value="Genomic_DNA"/>
</dbReference>
<dbReference type="Gene3D" id="3.30.930.30">
    <property type="match status" value="1"/>
</dbReference>
<evidence type="ECO:0000256" key="1">
    <source>
        <dbReference type="SAM" id="Coils"/>
    </source>
</evidence>
<feature type="region of interest" description="Disordered" evidence="2">
    <location>
        <begin position="322"/>
        <end position="342"/>
    </location>
</feature>
<protein>
    <recommendedName>
        <fullName evidence="5">Plasmid recombination enzyme</fullName>
    </recommendedName>
</protein>
<organism evidence="3 4">
    <name type="scientific">Poseidonocella pacifica</name>
    <dbReference type="NCBI Taxonomy" id="871651"/>
    <lineage>
        <taxon>Bacteria</taxon>
        <taxon>Pseudomonadati</taxon>
        <taxon>Pseudomonadota</taxon>
        <taxon>Alphaproteobacteria</taxon>
        <taxon>Rhodobacterales</taxon>
        <taxon>Roseobacteraceae</taxon>
        <taxon>Poseidonocella</taxon>
    </lineage>
</organism>
<dbReference type="CDD" id="cd17242">
    <property type="entry name" value="MobM_relaxase"/>
    <property type="match status" value="1"/>
</dbReference>
<name>A0A1I0WDK2_9RHOB</name>
<dbReference type="OrthoDB" id="7586183at2"/>
<proteinExistence type="predicted"/>
<evidence type="ECO:0000313" key="4">
    <source>
        <dbReference type="Proteomes" id="UP000198796"/>
    </source>
</evidence>
<evidence type="ECO:0008006" key="5">
    <source>
        <dbReference type="Google" id="ProtNLM"/>
    </source>
</evidence>
<dbReference type="Proteomes" id="UP000198796">
    <property type="component" value="Unassembled WGS sequence"/>
</dbReference>